<sequence>MSVLTFRRRPRWVRAVVAVIAFMRLHYADRRQERQSQTVRRAYYEPKQSRLHRGQKEAP</sequence>
<accession>A0A6P2GF03</accession>
<feature type="region of interest" description="Disordered" evidence="1">
    <location>
        <begin position="34"/>
        <end position="59"/>
    </location>
</feature>
<evidence type="ECO:0000256" key="1">
    <source>
        <dbReference type="SAM" id="MobiDB-lite"/>
    </source>
</evidence>
<organism evidence="2 3">
    <name type="scientific">Burkholderia anthina</name>
    <dbReference type="NCBI Taxonomy" id="179879"/>
    <lineage>
        <taxon>Bacteria</taxon>
        <taxon>Pseudomonadati</taxon>
        <taxon>Pseudomonadota</taxon>
        <taxon>Betaproteobacteria</taxon>
        <taxon>Burkholderiales</taxon>
        <taxon>Burkholderiaceae</taxon>
        <taxon>Burkholderia</taxon>
        <taxon>Burkholderia cepacia complex</taxon>
    </lineage>
</organism>
<evidence type="ECO:0000313" key="3">
    <source>
        <dbReference type="Proteomes" id="UP000494201"/>
    </source>
</evidence>
<evidence type="ECO:0000313" key="2">
    <source>
        <dbReference type="EMBL" id="VVU51886.1"/>
    </source>
</evidence>
<gene>
    <name evidence="2" type="ORF">BAN20980_04609</name>
</gene>
<dbReference type="EMBL" id="CABVLY010000019">
    <property type="protein sequence ID" value="VVU51886.1"/>
    <property type="molecule type" value="Genomic_DNA"/>
</dbReference>
<dbReference type="Proteomes" id="UP000494201">
    <property type="component" value="Unassembled WGS sequence"/>
</dbReference>
<name>A0A6P2GF03_9BURK</name>
<reference evidence="2 3" key="1">
    <citation type="submission" date="2019-09" db="EMBL/GenBank/DDBJ databases">
        <authorList>
            <person name="Depoorter E."/>
        </authorList>
    </citation>
    <scope>NUCLEOTIDE SEQUENCE [LARGE SCALE GENOMIC DNA]</scope>
    <source>
        <strain evidence="2">LMG 20980</strain>
    </source>
</reference>
<feature type="compositionally biased region" description="Basic and acidic residues" evidence="1">
    <location>
        <begin position="42"/>
        <end position="59"/>
    </location>
</feature>
<proteinExistence type="predicted"/>
<dbReference type="AlphaFoldDB" id="A0A6P2GF03"/>
<protein>
    <submittedName>
        <fullName evidence="2">Uncharacterized protein</fullName>
    </submittedName>
</protein>